<feature type="region of interest" description="Disordered" evidence="1">
    <location>
        <begin position="153"/>
        <end position="191"/>
    </location>
</feature>
<accession>A0A0L0T5M9</accession>
<dbReference type="Proteomes" id="UP000054350">
    <property type="component" value="Unassembled WGS sequence"/>
</dbReference>
<dbReference type="eggNOG" id="ENOG502S69Y">
    <property type="taxonomic scope" value="Eukaryota"/>
</dbReference>
<feature type="compositionally biased region" description="Pro residues" evidence="1">
    <location>
        <begin position="170"/>
        <end position="187"/>
    </location>
</feature>
<dbReference type="STRING" id="578462.A0A0L0T5M9"/>
<dbReference type="PANTHER" id="PTHR33887:SF5">
    <property type="entry name" value="PB1 DOMAIN-CONTAINING PROTEIN"/>
    <property type="match status" value="1"/>
</dbReference>
<keyword evidence="3" id="KW-1185">Reference proteome</keyword>
<dbReference type="VEuPathDB" id="FungiDB:AMAG_15039"/>
<evidence type="ECO:0000313" key="2">
    <source>
        <dbReference type="EMBL" id="KNE70050.1"/>
    </source>
</evidence>
<dbReference type="PANTHER" id="PTHR33887">
    <property type="entry name" value="PB1 DOMAIN-CONTAINING PROTEIN"/>
    <property type="match status" value="1"/>
</dbReference>
<gene>
    <name evidence="2" type="ORF">AMAG_15039</name>
</gene>
<organism evidence="2 3">
    <name type="scientific">Allomyces macrogynus (strain ATCC 38327)</name>
    <name type="common">Allomyces javanicus var. macrogynus</name>
    <dbReference type="NCBI Taxonomy" id="578462"/>
    <lineage>
        <taxon>Eukaryota</taxon>
        <taxon>Fungi</taxon>
        <taxon>Fungi incertae sedis</taxon>
        <taxon>Blastocladiomycota</taxon>
        <taxon>Blastocladiomycetes</taxon>
        <taxon>Blastocladiales</taxon>
        <taxon>Blastocladiaceae</taxon>
        <taxon>Allomyces</taxon>
    </lineage>
</organism>
<name>A0A0L0T5M9_ALLM3</name>
<reference evidence="2 3" key="1">
    <citation type="submission" date="2009-11" db="EMBL/GenBank/DDBJ databases">
        <title>Annotation of Allomyces macrogynus ATCC 38327.</title>
        <authorList>
            <consortium name="The Broad Institute Genome Sequencing Platform"/>
            <person name="Russ C."/>
            <person name="Cuomo C."/>
            <person name="Burger G."/>
            <person name="Gray M.W."/>
            <person name="Holland P.W.H."/>
            <person name="King N."/>
            <person name="Lang F.B.F."/>
            <person name="Roger A.J."/>
            <person name="Ruiz-Trillo I."/>
            <person name="Young S.K."/>
            <person name="Zeng Q."/>
            <person name="Gargeya S."/>
            <person name="Fitzgerald M."/>
            <person name="Haas B."/>
            <person name="Abouelleil A."/>
            <person name="Alvarado L."/>
            <person name="Arachchi H.M."/>
            <person name="Berlin A."/>
            <person name="Chapman S.B."/>
            <person name="Gearin G."/>
            <person name="Goldberg J."/>
            <person name="Griggs A."/>
            <person name="Gujja S."/>
            <person name="Hansen M."/>
            <person name="Heiman D."/>
            <person name="Howarth C."/>
            <person name="Larimer J."/>
            <person name="Lui A."/>
            <person name="MacDonald P.J.P."/>
            <person name="McCowen C."/>
            <person name="Montmayeur A."/>
            <person name="Murphy C."/>
            <person name="Neiman D."/>
            <person name="Pearson M."/>
            <person name="Priest M."/>
            <person name="Roberts A."/>
            <person name="Saif S."/>
            <person name="Shea T."/>
            <person name="Sisk P."/>
            <person name="Stolte C."/>
            <person name="Sykes S."/>
            <person name="Wortman J."/>
            <person name="Nusbaum C."/>
            <person name="Birren B."/>
        </authorList>
    </citation>
    <scope>NUCLEOTIDE SEQUENCE [LARGE SCALE GENOMIC DNA]</scope>
    <source>
        <strain evidence="2 3">ATCC 38327</strain>
    </source>
</reference>
<dbReference type="EMBL" id="GG745364">
    <property type="protein sequence ID" value="KNE70050.1"/>
    <property type="molecule type" value="Genomic_DNA"/>
</dbReference>
<dbReference type="OrthoDB" id="2109241at2759"/>
<dbReference type="AlphaFoldDB" id="A0A0L0T5M9"/>
<reference evidence="3" key="2">
    <citation type="submission" date="2009-11" db="EMBL/GenBank/DDBJ databases">
        <title>The Genome Sequence of Allomyces macrogynus strain ATCC 38327.</title>
        <authorList>
            <consortium name="The Broad Institute Genome Sequencing Platform"/>
            <person name="Russ C."/>
            <person name="Cuomo C."/>
            <person name="Shea T."/>
            <person name="Young S.K."/>
            <person name="Zeng Q."/>
            <person name="Koehrsen M."/>
            <person name="Haas B."/>
            <person name="Borodovsky M."/>
            <person name="Guigo R."/>
            <person name="Alvarado L."/>
            <person name="Berlin A."/>
            <person name="Borenstein D."/>
            <person name="Chen Z."/>
            <person name="Engels R."/>
            <person name="Freedman E."/>
            <person name="Gellesch M."/>
            <person name="Goldberg J."/>
            <person name="Griggs A."/>
            <person name="Gujja S."/>
            <person name="Heiman D."/>
            <person name="Hepburn T."/>
            <person name="Howarth C."/>
            <person name="Jen D."/>
            <person name="Larson L."/>
            <person name="Lewis B."/>
            <person name="Mehta T."/>
            <person name="Park D."/>
            <person name="Pearson M."/>
            <person name="Roberts A."/>
            <person name="Saif S."/>
            <person name="Shenoy N."/>
            <person name="Sisk P."/>
            <person name="Stolte C."/>
            <person name="Sykes S."/>
            <person name="Walk T."/>
            <person name="White J."/>
            <person name="Yandava C."/>
            <person name="Burger G."/>
            <person name="Gray M.W."/>
            <person name="Holland P.W.H."/>
            <person name="King N."/>
            <person name="Lang F.B.F."/>
            <person name="Roger A.J."/>
            <person name="Ruiz-Trillo I."/>
            <person name="Lander E."/>
            <person name="Nusbaum C."/>
        </authorList>
    </citation>
    <scope>NUCLEOTIDE SEQUENCE [LARGE SCALE GENOMIC DNA]</scope>
    <source>
        <strain evidence="3">ATCC 38327</strain>
    </source>
</reference>
<sequence>MIIYFCWRTPQHQPRQCTNSLQSSGPRSTTATMTFFTVKYGDNDERLFNSNCLNTVLLGHIKAALKLTFPEPVDLALDSGDVLDLASKPREYAKKYIEPRAVCTLLKVVQDEDDGSTAYVPLLDNAATDRFRVAGGLSSILRPHIARWDRVARAHGPNLPPPAQAHAATPPRPNRAPSPRTPPPPPQARLQTPTARVLLKALPRLVSARHAAEARSRSRRRMGAGLIRTDCMQV</sequence>
<dbReference type="InterPro" id="IPR039471">
    <property type="entry name" value="CXorf65-like"/>
</dbReference>
<dbReference type="Pfam" id="PF15874">
    <property type="entry name" value="Il2rg"/>
    <property type="match status" value="1"/>
</dbReference>
<evidence type="ECO:0000256" key="1">
    <source>
        <dbReference type="SAM" id="MobiDB-lite"/>
    </source>
</evidence>
<evidence type="ECO:0000313" key="3">
    <source>
        <dbReference type="Proteomes" id="UP000054350"/>
    </source>
</evidence>
<proteinExistence type="predicted"/>
<protein>
    <submittedName>
        <fullName evidence="2">Uncharacterized protein</fullName>
    </submittedName>
</protein>